<keyword evidence="3" id="KW-0808">Transferase</keyword>
<accession>A0ABV3ZC11</accession>
<comment type="caution">
    <text evidence="3">The sequence shown here is derived from an EMBL/GenBank/DDBJ whole genome shotgun (WGS) entry which is preliminary data.</text>
</comment>
<dbReference type="GO" id="GO:0016757">
    <property type="term" value="F:glycosyltransferase activity"/>
    <property type="evidence" value="ECO:0007669"/>
    <property type="project" value="UniProtKB-KW"/>
</dbReference>
<keyword evidence="1" id="KW-0472">Membrane</keyword>
<evidence type="ECO:0000313" key="4">
    <source>
        <dbReference type="Proteomes" id="UP001560573"/>
    </source>
</evidence>
<keyword evidence="1" id="KW-0812">Transmembrane</keyword>
<reference evidence="3 4" key="1">
    <citation type="submission" date="2023-07" db="EMBL/GenBank/DDBJ databases">
        <authorList>
            <person name="Lian W.-H."/>
        </authorList>
    </citation>
    <scope>NUCLEOTIDE SEQUENCE [LARGE SCALE GENOMIC DNA]</scope>
    <source>
        <strain evidence="3 4">SYSU DXS3180</strain>
    </source>
</reference>
<dbReference type="RefSeq" id="WP_369328778.1">
    <property type="nucleotide sequence ID" value="NZ_JAULBC010000002.1"/>
</dbReference>
<dbReference type="PANTHER" id="PTHR43179:SF7">
    <property type="entry name" value="RHAMNOSYLTRANSFERASE WBBL"/>
    <property type="match status" value="1"/>
</dbReference>
<protein>
    <submittedName>
        <fullName evidence="3">Glycosyltransferase family 2 protein</fullName>
        <ecNumber evidence="3">2.4.-.-</ecNumber>
    </submittedName>
</protein>
<dbReference type="Gene3D" id="3.90.550.10">
    <property type="entry name" value="Spore Coat Polysaccharide Biosynthesis Protein SpsA, Chain A"/>
    <property type="match status" value="1"/>
</dbReference>
<dbReference type="EC" id="2.4.-.-" evidence="3"/>
<proteinExistence type="predicted"/>
<keyword evidence="3" id="KW-0328">Glycosyltransferase</keyword>
<gene>
    <name evidence="3" type="ORF">QTN47_07700</name>
</gene>
<keyword evidence="4" id="KW-1185">Reference proteome</keyword>
<evidence type="ECO:0000259" key="2">
    <source>
        <dbReference type="Pfam" id="PF00535"/>
    </source>
</evidence>
<sequence>MNNLEKEHISVDVKNLDLTIIIVNYKSCKLVTDCIESVYRETSRHSFEIVVVDNDSGDNCREVLSVSFPEVKWLQMGYNSGFARANNAAIRIARGKNVLLLNSDTIVLNRALDKVLDLFEKDSQAVACGVQLLNTDGSHQISGAHFVKGGFNFLLPLPYLGRFIRYWGYKLKTRVPSITSVQEKVSVDWIVGAFLMARSEVVDKAGLLDEDFFMYAEEIEWCSRLRKQGDMYLYGEPQVIHLGGATSGDYYDTTENENGKNLWNKKGRQVMLSMMVRIRKQYGVFWFLIMLGIFIVEIPIFAVGVLIEKIFKRKVTFSWKNLSNYIENLGCVFNHFTRIINNKPYFYKTG</sequence>
<dbReference type="SUPFAM" id="SSF53448">
    <property type="entry name" value="Nucleotide-diphospho-sugar transferases"/>
    <property type="match status" value="1"/>
</dbReference>
<dbReference type="Proteomes" id="UP001560573">
    <property type="component" value="Unassembled WGS sequence"/>
</dbReference>
<keyword evidence="1" id="KW-1133">Transmembrane helix</keyword>
<feature type="domain" description="Glycosyltransferase 2-like" evidence="2">
    <location>
        <begin position="19"/>
        <end position="168"/>
    </location>
</feature>
<organism evidence="3 4">
    <name type="scientific">Danxiaibacter flavus</name>
    <dbReference type="NCBI Taxonomy" id="3049108"/>
    <lineage>
        <taxon>Bacteria</taxon>
        <taxon>Pseudomonadati</taxon>
        <taxon>Bacteroidota</taxon>
        <taxon>Chitinophagia</taxon>
        <taxon>Chitinophagales</taxon>
        <taxon>Chitinophagaceae</taxon>
        <taxon>Danxiaibacter</taxon>
    </lineage>
</organism>
<dbReference type="InterPro" id="IPR001173">
    <property type="entry name" value="Glyco_trans_2-like"/>
</dbReference>
<name>A0ABV3ZC11_9BACT</name>
<dbReference type="InterPro" id="IPR029044">
    <property type="entry name" value="Nucleotide-diphossugar_trans"/>
</dbReference>
<evidence type="ECO:0000256" key="1">
    <source>
        <dbReference type="SAM" id="Phobius"/>
    </source>
</evidence>
<dbReference type="PANTHER" id="PTHR43179">
    <property type="entry name" value="RHAMNOSYLTRANSFERASE WBBL"/>
    <property type="match status" value="1"/>
</dbReference>
<feature type="transmembrane region" description="Helical" evidence="1">
    <location>
        <begin position="284"/>
        <end position="307"/>
    </location>
</feature>
<dbReference type="CDD" id="cd04186">
    <property type="entry name" value="GT_2_like_c"/>
    <property type="match status" value="1"/>
</dbReference>
<dbReference type="EMBL" id="JAULBC010000002">
    <property type="protein sequence ID" value="MEX6687373.1"/>
    <property type="molecule type" value="Genomic_DNA"/>
</dbReference>
<dbReference type="Pfam" id="PF00535">
    <property type="entry name" value="Glycos_transf_2"/>
    <property type="match status" value="1"/>
</dbReference>
<evidence type="ECO:0000313" key="3">
    <source>
        <dbReference type="EMBL" id="MEX6687373.1"/>
    </source>
</evidence>